<comment type="caution">
    <text evidence="3">The sequence shown here is derived from an EMBL/GenBank/DDBJ whole genome shotgun (WGS) entry which is preliminary data.</text>
</comment>
<evidence type="ECO:0000256" key="1">
    <source>
        <dbReference type="SAM" id="MobiDB-lite"/>
    </source>
</evidence>
<sequence>MKASILAITISATLSATAFASTNQVDVQAANSATSQLIGQQMQDIDSSIQTQLNDKHANAQTGKIAIIDDVVYEKEPNGTWAAVGTASAAVVAGLLSGSSSTSDANDDPIPSLPIHMDPNNDLPEYGDDRPELDPTQPDNTLPEYGDDRPELDPTKPGYNGIEFDRVSDTVINVTKN</sequence>
<dbReference type="Proteomes" id="UP000016562">
    <property type="component" value="Unassembled WGS sequence"/>
</dbReference>
<dbReference type="eggNOG" id="ENOG5031P10">
    <property type="taxonomic scope" value="Bacteria"/>
</dbReference>
<accession>U3AM23</accession>
<reference evidence="3 4" key="1">
    <citation type="submission" date="2013-09" db="EMBL/GenBank/DDBJ databases">
        <title>Whole genome shotgun sequence of Vibrio ezurae NBRC 102218.</title>
        <authorList>
            <person name="Yoshida I."/>
            <person name="Hosoyama A."/>
            <person name="Numata M."/>
            <person name="Hashimoto M."/>
            <person name="Hosoyama Y."/>
            <person name="Tsuchikane K."/>
            <person name="Noguchi M."/>
            <person name="Hirakata S."/>
            <person name="Ichikawa N."/>
            <person name="Ohji S."/>
            <person name="Yamazoe A."/>
            <person name="Fujita N."/>
        </authorList>
    </citation>
    <scope>NUCLEOTIDE SEQUENCE [LARGE SCALE GENOMIC DNA]</scope>
    <source>
        <strain evidence="3 4">NBRC 102218</strain>
    </source>
</reference>
<keyword evidence="2" id="KW-0732">Signal</keyword>
<feature type="region of interest" description="Disordered" evidence="1">
    <location>
        <begin position="98"/>
        <end position="164"/>
    </location>
</feature>
<evidence type="ECO:0008006" key="5">
    <source>
        <dbReference type="Google" id="ProtNLM"/>
    </source>
</evidence>
<evidence type="ECO:0000313" key="3">
    <source>
        <dbReference type="EMBL" id="GAD80981.1"/>
    </source>
</evidence>
<keyword evidence="4" id="KW-1185">Reference proteome</keyword>
<evidence type="ECO:0000313" key="4">
    <source>
        <dbReference type="Proteomes" id="UP000016562"/>
    </source>
</evidence>
<dbReference type="AlphaFoldDB" id="U3AM23"/>
<organism evidence="3 4">
    <name type="scientific">Vibrio ezurae NBRC 102218</name>
    <dbReference type="NCBI Taxonomy" id="1219080"/>
    <lineage>
        <taxon>Bacteria</taxon>
        <taxon>Pseudomonadati</taxon>
        <taxon>Pseudomonadota</taxon>
        <taxon>Gammaproteobacteria</taxon>
        <taxon>Vibrionales</taxon>
        <taxon>Vibrionaceae</taxon>
        <taxon>Vibrio</taxon>
    </lineage>
</organism>
<feature type="signal peptide" evidence="2">
    <location>
        <begin position="1"/>
        <end position="20"/>
    </location>
</feature>
<protein>
    <recommendedName>
        <fullName evidence="5">Secreted protein</fullName>
    </recommendedName>
</protein>
<gene>
    <name evidence="3" type="ORF">VEZ01S_47_00010</name>
</gene>
<feature type="chain" id="PRO_5004637940" description="Secreted protein" evidence="2">
    <location>
        <begin position="21"/>
        <end position="177"/>
    </location>
</feature>
<evidence type="ECO:0000256" key="2">
    <source>
        <dbReference type="SAM" id="SignalP"/>
    </source>
</evidence>
<feature type="non-terminal residue" evidence="3">
    <location>
        <position position="177"/>
    </location>
</feature>
<dbReference type="EMBL" id="BATM01000047">
    <property type="protein sequence ID" value="GAD80981.1"/>
    <property type="molecule type" value="Genomic_DNA"/>
</dbReference>
<proteinExistence type="predicted"/>
<name>U3AM23_9VIBR</name>